<protein>
    <recommendedName>
        <fullName evidence="8">RRM domain-containing protein</fullName>
    </recommendedName>
</protein>
<accession>A0AAD5XQ38</accession>
<evidence type="ECO:0000256" key="3">
    <source>
        <dbReference type="ARBA" id="ARBA00022737"/>
    </source>
</evidence>
<keyword evidence="2" id="KW-0507">mRNA processing</keyword>
<gene>
    <name evidence="9" type="ORF">HDU87_007048</name>
</gene>
<feature type="region of interest" description="Disordered" evidence="7">
    <location>
        <begin position="340"/>
        <end position="482"/>
    </location>
</feature>
<dbReference type="SMART" id="SM00360">
    <property type="entry name" value="RRM"/>
    <property type="match status" value="2"/>
</dbReference>
<comment type="subcellular location">
    <subcellularLocation>
        <location evidence="1">Nucleus</location>
    </subcellularLocation>
</comment>
<name>A0AAD5XQ38_9FUNG</name>
<dbReference type="AlphaFoldDB" id="A0AAD5XQ38"/>
<dbReference type="GO" id="GO:0003729">
    <property type="term" value="F:mRNA binding"/>
    <property type="evidence" value="ECO:0007669"/>
    <property type="project" value="TreeGrafter"/>
</dbReference>
<dbReference type="InterPro" id="IPR000504">
    <property type="entry name" value="RRM_dom"/>
</dbReference>
<feature type="region of interest" description="Disordered" evidence="7">
    <location>
        <begin position="545"/>
        <end position="577"/>
    </location>
</feature>
<proteinExistence type="predicted"/>
<keyword evidence="4 6" id="KW-0694">RNA-binding</keyword>
<feature type="domain" description="RRM" evidence="8">
    <location>
        <begin position="42"/>
        <end position="119"/>
    </location>
</feature>
<feature type="compositionally biased region" description="Polar residues" evidence="7">
    <location>
        <begin position="348"/>
        <end position="368"/>
    </location>
</feature>
<evidence type="ECO:0000259" key="8">
    <source>
        <dbReference type="PROSITE" id="PS50102"/>
    </source>
</evidence>
<dbReference type="PANTHER" id="PTHR23003">
    <property type="entry name" value="RNA RECOGNITION MOTIF RRM DOMAIN CONTAINING PROTEIN"/>
    <property type="match status" value="1"/>
</dbReference>
<evidence type="ECO:0000256" key="4">
    <source>
        <dbReference type="ARBA" id="ARBA00022884"/>
    </source>
</evidence>
<feature type="region of interest" description="Disordered" evidence="7">
    <location>
        <begin position="243"/>
        <end position="327"/>
    </location>
</feature>
<dbReference type="CDD" id="cd00590">
    <property type="entry name" value="RRM_SF"/>
    <property type="match status" value="2"/>
</dbReference>
<dbReference type="GO" id="GO:0006397">
    <property type="term" value="P:mRNA processing"/>
    <property type="evidence" value="ECO:0007669"/>
    <property type="project" value="UniProtKB-KW"/>
</dbReference>
<feature type="compositionally biased region" description="Low complexity" evidence="7">
    <location>
        <begin position="473"/>
        <end position="482"/>
    </location>
</feature>
<feature type="region of interest" description="Disordered" evidence="7">
    <location>
        <begin position="1"/>
        <end position="39"/>
    </location>
</feature>
<dbReference type="GO" id="GO:0005737">
    <property type="term" value="C:cytoplasm"/>
    <property type="evidence" value="ECO:0007669"/>
    <property type="project" value="TreeGrafter"/>
</dbReference>
<evidence type="ECO:0000256" key="6">
    <source>
        <dbReference type="PROSITE-ProRule" id="PRU00176"/>
    </source>
</evidence>
<evidence type="ECO:0000256" key="2">
    <source>
        <dbReference type="ARBA" id="ARBA00022664"/>
    </source>
</evidence>
<dbReference type="PANTHER" id="PTHR23003:SF62">
    <property type="entry name" value="SERINE_ARGININE (SR)-TYPE SHUTTLING MRNA BINDING PROTEIN NPL3"/>
    <property type="match status" value="1"/>
</dbReference>
<keyword evidence="5" id="KW-0539">Nucleus</keyword>
<evidence type="ECO:0000256" key="7">
    <source>
        <dbReference type="SAM" id="MobiDB-lite"/>
    </source>
</evidence>
<dbReference type="SUPFAM" id="SSF54928">
    <property type="entry name" value="RNA-binding domain, RBD"/>
    <property type="match status" value="2"/>
</dbReference>
<evidence type="ECO:0000256" key="1">
    <source>
        <dbReference type="ARBA" id="ARBA00004123"/>
    </source>
</evidence>
<dbReference type="Gene3D" id="3.30.70.330">
    <property type="match status" value="2"/>
</dbReference>
<dbReference type="InterPro" id="IPR012677">
    <property type="entry name" value="Nucleotide-bd_a/b_plait_sf"/>
</dbReference>
<dbReference type="PROSITE" id="PS50102">
    <property type="entry name" value="RRM"/>
    <property type="match status" value="2"/>
</dbReference>
<dbReference type="InterPro" id="IPR035979">
    <property type="entry name" value="RBD_domain_sf"/>
</dbReference>
<evidence type="ECO:0000256" key="5">
    <source>
        <dbReference type="ARBA" id="ARBA00023242"/>
    </source>
</evidence>
<feature type="compositionally biased region" description="Polar residues" evidence="7">
    <location>
        <begin position="497"/>
        <end position="511"/>
    </location>
</feature>
<reference evidence="9" key="1">
    <citation type="submission" date="2020-05" db="EMBL/GenBank/DDBJ databases">
        <title>Phylogenomic resolution of chytrid fungi.</title>
        <authorList>
            <person name="Stajich J.E."/>
            <person name="Amses K."/>
            <person name="Simmons R."/>
            <person name="Seto K."/>
            <person name="Myers J."/>
            <person name="Bonds A."/>
            <person name="Quandt C.A."/>
            <person name="Barry K."/>
            <person name="Liu P."/>
            <person name="Grigoriev I."/>
            <person name="Longcore J.E."/>
            <person name="James T.Y."/>
        </authorList>
    </citation>
    <scope>NUCLEOTIDE SEQUENCE</scope>
    <source>
        <strain evidence="9">JEL0379</strain>
    </source>
</reference>
<feature type="domain" description="RRM" evidence="8">
    <location>
        <begin position="159"/>
        <end position="236"/>
    </location>
</feature>
<sequence>MEEVNKAMETFNSNSTTAAKPMRNRRSQQELKETPKPTQAAAEIHIKGLPKWVRARELLEVFADYGAILNVGIKATEGDKSSACISYEEPACAEEAVRALRTEIFFKMSRPLSMKLQYYNASDSLPRSSSGSSIVARAAAGDASQSRKPSDPATPLDYKTLHIALIPASVDKSDLEETFAPYGDIKRAQIVARTNKRSFAFVSFKTEQAAEAALQDMKTRRFFGMHELLRVDYAHLAVSKRGGGGGAAAVATEPAAAERRASTRRERRAARASSTKESGGGPASAEPASSVELADESDSDGSRTDEGKLDEEETAAAAAESGPVGQLDVVALPVACEVKDAPSKADENSVTSSGADTASVTADENSTPLGGAKTAKVVEGANGSDAVPPPTLDVTHAVAPRDVDAGSPASDSAFLASPVAAQPAISAEPSSPAVEEGPNPVEATKPENYLPQVSNENAASKPISDSPPECSNAAPDAAPASVASHFELKSDASAFVTSQNQSMSDPFSTVARQPEAKFDASSPIANQPEAKSDVFSLVVDYSETKPDASSPIVSQHEPNPDASSFVPEATAAASPTADQMQVAVVAPEPPAVPLKNEFESSLPMDKDVELTYPLVLDLNDAPSPYEFVSDASEDRPMTQELN</sequence>
<organism evidence="9 10">
    <name type="scientific">Geranomyces variabilis</name>
    <dbReference type="NCBI Taxonomy" id="109894"/>
    <lineage>
        <taxon>Eukaryota</taxon>
        <taxon>Fungi</taxon>
        <taxon>Fungi incertae sedis</taxon>
        <taxon>Chytridiomycota</taxon>
        <taxon>Chytridiomycota incertae sedis</taxon>
        <taxon>Chytridiomycetes</taxon>
        <taxon>Spizellomycetales</taxon>
        <taxon>Powellomycetaceae</taxon>
        <taxon>Geranomyces</taxon>
    </lineage>
</organism>
<dbReference type="InterPro" id="IPR050374">
    <property type="entry name" value="RRT5_SRSF_SR"/>
</dbReference>
<keyword evidence="10" id="KW-1185">Reference proteome</keyword>
<evidence type="ECO:0000313" key="10">
    <source>
        <dbReference type="Proteomes" id="UP001212152"/>
    </source>
</evidence>
<feature type="region of interest" description="Disordered" evidence="7">
    <location>
        <begin position="497"/>
        <end position="529"/>
    </location>
</feature>
<dbReference type="EMBL" id="JADGJQ010000063">
    <property type="protein sequence ID" value="KAJ3174566.1"/>
    <property type="molecule type" value="Genomic_DNA"/>
</dbReference>
<keyword evidence="3" id="KW-0677">Repeat</keyword>
<dbReference type="Proteomes" id="UP001212152">
    <property type="component" value="Unassembled WGS sequence"/>
</dbReference>
<dbReference type="Pfam" id="PF00076">
    <property type="entry name" value="RRM_1"/>
    <property type="match status" value="2"/>
</dbReference>
<evidence type="ECO:0000313" key="9">
    <source>
        <dbReference type="EMBL" id="KAJ3174566.1"/>
    </source>
</evidence>
<comment type="caution">
    <text evidence="9">The sequence shown here is derived from an EMBL/GenBank/DDBJ whole genome shotgun (WGS) entry which is preliminary data.</text>
</comment>
<dbReference type="GO" id="GO:0005634">
    <property type="term" value="C:nucleus"/>
    <property type="evidence" value="ECO:0007669"/>
    <property type="project" value="UniProtKB-SubCell"/>
</dbReference>